<dbReference type="PANTHER" id="PTHR43685:SF10">
    <property type="entry name" value="LACTO-N-NEOTETRAOSE BIOSYNTHESIS GLYCOSYL TRANSFERASE LGTA"/>
    <property type="match status" value="1"/>
</dbReference>
<keyword evidence="3" id="KW-1185">Reference proteome</keyword>
<dbReference type="PANTHER" id="PTHR43685">
    <property type="entry name" value="GLYCOSYLTRANSFERASE"/>
    <property type="match status" value="1"/>
</dbReference>
<dbReference type="Pfam" id="PF00535">
    <property type="entry name" value="Glycos_transf_2"/>
    <property type="match status" value="1"/>
</dbReference>
<reference evidence="3" key="1">
    <citation type="journal article" date="2019" name="Int. J. Syst. Evol. Microbiol.">
        <title>The Global Catalogue of Microorganisms (GCM) 10K type strain sequencing project: providing services to taxonomists for standard genome sequencing and annotation.</title>
        <authorList>
            <consortium name="The Broad Institute Genomics Platform"/>
            <consortium name="The Broad Institute Genome Sequencing Center for Infectious Disease"/>
            <person name="Wu L."/>
            <person name="Ma J."/>
        </authorList>
    </citation>
    <scope>NUCLEOTIDE SEQUENCE [LARGE SCALE GENOMIC DNA]</scope>
    <source>
        <strain evidence="3">KACC 14058</strain>
    </source>
</reference>
<dbReference type="SUPFAM" id="SSF53448">
    <property type="entry name" value="Nucleotide-diphospho-sugar transferases"/>
    <property type="match status" value="1"/>
</dbReference>
<dbReference type="InterPro" id="IPR001173">
    <property type="entry name" value="Glyco_trans_2-like"/>
</dbReference>
<name>A0ABV8VSM5_9BACI</name>
<dbReference type="CDD" id="cd00761">
    <property type="entry name" value="Glyco_tranf_GTA_type"/>
    <property type="match status" value="1"/>
</dbReference>
<proteinExistence type="predicted"/>
<gene>
    <name evidence="2" type="ORF">ACFOZ1_01825</name>
</gene>
<dbReference type="InterPro" id="IPR029044">
    <property type="entry name" value="Nucleotide-diphossugar_trans"/>
</dbReference>
<evidence type="ECO:0000313" key="3">
    <source>
        <dbReference type="Proteomes" id="UP001595880"/>
    </source>
</evidence>
<dbReference type="EMBL" id="JBHSDV010000001">
    <property type="protein sequence ID" value="MFC4386540.1"/>
    <property type="molecule type" value="Genomic_DNA"/>
</dbReference>
<dbReference type="RefSeq" id="WP_390195224.1">
    <property type="nucleotide sequence ID" value="NZ_JBHSDV010000001.1"/>
</dbReference>
<evidence type="ECO:0000313" key="2">
    <source>
        <dbReference type="EMBL" id="MFC4386540.1"/>
    </source>
</evidence>
<dbReference type="Proteomes" id="UP001595880">
    <property type="component" value="Unassembled WGS sequence"/>
</dbReference>
<dbReference type="InterPro" id="IPR050834">
    <property type="entry name" value="Glycosyltransf_2"/>
</dbReference>
<evidence type="ECO:0000259" key="1">
    <source>
        <dbReference type="Pfam" id="PF00535"/>
    </source>
</evidence>
<dbReference type="Gene3D" id="3.90.550.10">
    <property type="entry name" value="Spore Coat Polysaccharide Biosynthesis Protein SpsA, Chain A"/>
    <property type="match status" value="1"/>
</dbReference>
<sequence>MKKPLVTIFIPVFNSEQYLKESINSILNQTYNNIELLLVDDGSTDNSVKLIQSIDDPRIRLLQNKGNKGIPYTRNVGLREARGKYMAIMDSDDIAMPTRIETQVNYLENNPDIDAIGSYYIKFTDNNERKISVRYTKADEIKMMLLYFTPISNPSSMVRISTVKENNLSYNEDFFVSQDYEFWAQLSKVGKIEVVEDYLLKYRTGHENITKVSKQEKLEKRNKLISRIHEDLLNYYGINLTEEEKFIYNQIFSQNPKSIQNIDNIPVVINKLKEWANSNSIFNKDKFMIILDENLRIGISNQSFGTREKLRIYRETITNKKVKDIFFIVVKDFYYKVKQ</sequence>
<accession>A0ABV8VSM5</accession>
<protein>
    <submittedName>
        <fullName evidence="2">Glycosyltransferase family 2 protein</fullName>
    </submittedName>
</protein>
<organism evidence="2 3">
    <name type="scientific">Gracilibacillus marinus</name>
    <dbReference type="NCBI Taxonomy" id="630535"/>
    <lineage>
        <taxon>Bacteria</taxon>
        <taxon>Bacillati</taxon>
        <taxon>Bacillota</taxon>
        <taxon>Bacilli</taxon>
        <taxon>Bacillales</taxon>
        <taxon>Bacillaceae</taxon>
        <taxon>Gracilibacillus</taxon>
    </lineage>
</organism>
<feature type="domain" description="Glycosyltransferase 2-like" evidence="1">
    <location>
        <begin position="7"/>
        <end position="135"/>
    </location>
</feature>
<comment type="caution">
    <text evidence="2">The sequence shown here is derived from an EMBL/GenBank/DDBJ whole genome shotgun (WGS) entry which is preliminary data.</text>
</comment>